<accession>A0A368L1Z5</accession>
<dbReference type="Pfam" id="PF12680">
    <property type="entry name" value="SnoaL_2"/>
    <property type="match status" value="1"/>
</dbReference>
<dbReference type="InterPro" id="IPR032710">
    <property type="entry name" value="NTF2-like_dom_sf"/>
</dbReference>
<organism evidence="2 3">
    <name type="scientific">Parvibium lacunae</name>
    <dbReference type="NCBI Taxonomy" id="1888893"/>
    <lineage>
        <taxon>Bacteria</taxon>
        <taxon>Pseudomonadati</taxon>
        <taxon>Pseudomonadota</taxon>
        <taxon>Betaproteobacteria</taxon>
        <taxon>Burkholderiales</taxon>
        <taxon>Alcaligenaceae</taxon>
        <taxon>Parvibium</taxon>
    </lineage>
</organism>
<proteinExistence type="predicted"/>
<reference evidence="2 3" key="1">
    <citation type="journal article" date="2018" name="Int. J. Syst. Evol. Microbiol.">
        <title>Parvibium lacunae gen. nov., sp. nov., a new member of the family Alcaligenaceae isolated from a freshwater pond.</title>
        <authorList>
            <person name="Chen W.M."/>
            <person name="Xie P.B."/>
            <person name="Hsu M.Y."/>
            <person name="Sheu S.Y."/>
        </authorList>
    </citation>
    <scope>NUCLEOTIDE SEQUENCE [LARGE SCALE GENOMIC DNA]</scope>
    <source>
        <strain evidence="2 3">KMB9</strain>
    </source>
</reference>
<feature type="domain" description="SnoaL-like" evidence="1">
    <location>
        <begin position="12"/>
        <end position="114"/>
    </location>
</feature>
<dbReference type="Gene3D" id="3.10.450.50">
    <property type="match status" value="1"/>
</dbReference>
<dbReference type="InterPro" id="IPR037401">
    <property type="entry name" value="SnoaL-like"/>
</dbReference>
<protein>
    <submittedName>
        <fullName evidence="2">Nuclear transport factor 2 family protein</fullName>
    </submittedName>
</protein>
<dbReference type="AlphaFoldDB" id="A0A368L1Z5"/>
<name>A0A368L1Z5_9BURK</name>
<dbReference type="OrthoDB" id="1115105at2"/>
<gene>
    <name evidence="2" type="ORF">DU000_10030</name>
</gene>
<dbReference type="Proteomes" id="UP000252357">
    <property type="component" value="Unassembled WGS sequence"/>
</dbReference>
<dbReference type="RefSeq" id="WP_114403274.1">
    <property type="nucleotide sequence ID" value="NZ_QPGB01000004.1"/>
</dbReference>
<dbReference type="SUPFAM" id="SSF54427">
    <property type="entry name" value="NTF2-like"/>
    <property type="match status" value="1"/>
</dbReference>
<evidence type="ECO:0000313" key="2">
    <source>
        <dbReference type="EMBL" id="RCS57132.1"/>
    </source>
</evidence>
<evidence type="ECO:0000313" key="3">
    <source>
        <dbReference type="Proteomes" id="UP000252357"/>
    </source>
</evidence>
<keyword evidence="3" id="KW-1185">Reference proteome</keyword>
<evidence type="ECO:0000259" key="1">
    <source>
        <dbReference type="Pfam" id="PF12680"/>
    </source>
</evidence>
<comment type="caution">
    <text evidence="2">The sequence shown here is derived from an EMBL/GenBank/DDBJ whole genome shotgun (WGS) entry which is preliminary data.</text>
</comment>
<sequence>MTDFSPALTKLQQFFVTLSPDSVLQLRDLYCADAYFKDPFNEVREIESIVALFKHMFVQVEAPRFIVLETVLQGSAAFLVWEFRFRMRRWNSTEQSVRGSSHIKFAPDGKVSYHRDYWDVAEELYEKLPLLGSLMRGLKAAARR</sequence>
<dbReference type="EMBL" id="QPGB01000004">
    <property type="protein sequence ID" value="RCS57132.1"/>
    <property type="molecule type" value="Genomic_DNA"/>
</dbReference>